<evidence type="ECO:0000256" key="5">
    <source>
        <dbReference type="ARBA" id="ARBA00022764"/>
    </source>
</evidence>
<dbReference type="InterPro" id="IPR006059">
    <property type="entry name" value="SBP"/>
</dbReference>
<dbReference type="PANTHER" id="PTHR30006">
    <property type="entry name" value="THIAMINE-BINDING PERIPLASMIC PROTEIN-RELATED"/>
    <property type="match status" value="1"/>
</dbReference>
<protein>
    <recommendedName>
        <fullName evidence="9">Spermidine/putrescine transport system substrate-binding protein</fullName>
    </recommendedName>
</protein>
<accession>A0ABX3XAI7</accession>
<dbReference type="RefSeq" id="WP_085383382.1">
    <property type="nucleotide sequence ID" value="NZ_NAFJ01000096.1"/>
</dbReference>
<comment type="subcellular location">
    <subcellularLocation>
        <location evidence="1">Periplasm</location>
    </subcellularLocation>
</comment>
<evidence type="ECO:0000256" key="1">
    <source>
        <dbReference type="ARBA" id="ARBA00004418"/>
    </source>
</evidence>
<keyword evidence="5" id="KW-0574">Periplasm</keyword>
<evidence type="ECO:0008006" key="9">
    <source>
        <dbReference type="Google" id="ProtNLM"/>
    </source>
</evidence>
<gene>
    <name evidence="7" type="ORF">BST63_02775</name>
</gene>
<keyword evidence="8" id="KW-1185">Reference proteome</keyword>
<dbReference type="PANTHER" id="PTHR30006:SF3">
    <property type="entry name" value="THIAMINE-BINDING PERIPLASMIC PROTEIN"/>
    <property type="match status" value="1"/>
</dbReference>
<evidence type="ECO:0000256" key="4">
    <source>
        <dbReference type="ARBA" id="ARBA00022729"/>
    </source>
</evidence>
<name>A0ABX3XAI7_9BRAD</name>
<reference evidence="7 8" key="1">
    <citation type="submission" date="2017-03" db="EMBL/GenBank/DDBJ databases">
        <title>Whole genome sequences of fourteen strains of Bradyrhizobium canariense and one strain of Bradyrhizobium japonicum isolated from Lupinus (Papilionoideae: Genisteae) species in Algeria.</title>
        <authorList>
            <person name="Crovadore J."/>
            <person name="Chekireb D."/>
            <person name="Brachmann A."/>
            <person name="Chablais R."/>
            <person name="Cochard B."/>
            <person name="Lefort F."/>
        </authorList>
    </citation>
    <scope>NUCLEOTIDE SEQUENCE [LARGE SCALE GENOMIC DNA]</scope>
    <source>
        <strain evidence="7 8">UBMAN05</strain>
    </source>
</reference>
<evidence type="ECO:0000256" key="3">
    <source>
        <dbReference type="ARBA" id="ARBA00022448"/>
    </source>
</evidence>
<dbReference type="Gene3D" id="3.40.190.10">
    <property type="entry name" value="Periplasmic binding protein-like II"/>
    <property type="match status" value="2"/>
</dbReference>
<feature type="signal peptide" evidence="6">
    <location>
        <begin position="1"/>
        <end position="19"/>
    </location>
</feature>
<dbReference type="EMBL" id="NAFK01000117">
    <property type="protein sequence ID" value="OSJ34897.1"/>
    <property type="molecule type" value="Genomic_DNA"/>
</dbReference>
<dbReference type="Pfam" id="PF13416">
    <property type="entry name" value="SBP_bac_8"/>
    <property type="match status" value="1"/>
</dbReference>
<dbReference type="Proteomes" id="UP000193884">
    <property type="component" value="Unassembled WGS sequence"/>
</dbReference>
<sequence>MKLNISLFGLIALFCLAFAANLSAAFAQNDFIKGSGEIVISTSGGTMEAAQKAAYYEPFTKGTGIRVVLHPGSDKVLVSLERGDAPEVDIVQLSGDTAALYERKHALEKLDYQYFDAETLAGVPQKDRQEFTVGQSTLAMGIAYNEEAVKSGSVPKNWAEFFDAKEFPGARAIPACNAGYLVFGAVLETALMGDGVPADKLYPLDIDRAFRKLDAVRPNVNVFYASTGEGAQSLIDGRADFAATFNGRIYAVRKDGAKVNFQWGQSLVQVGYWGVIKNSPNRENAMKFLAFASRAQQQAALSNLMAYGPTNEKAFAYIKPELKKWLPGSPENLPNQVQLNYEWWNETGQDGKSNYERALDRCNRFMVR</sequence>
<feature type="chain" id="PRO_5045540105" description="Spermidine/putrescine transport system substrate-binding protein" evidence="6">
    <location>
        <begin position="20"/>
        <end position="368"/>
    </location>
</feature>
<evidence type="ECO:0000313" key="7">
    <source>
        <dbReference type="EMBL" id="OSJ34897.1"/>
    </source>
</evidence>
<comment type="similarity">
    <text evidence="2">Belongs to the bacterial solute-binding protein 1 family.</text>
</comment>
<proteinExistence type="inferred from homology"/>
<evidence type="ECO:0000256" key="2">
    <source>
        <dbReference type="ARBA" id="ARBA00008520"/>
    </source>
</evidence>
<keyword evidence="4 6" id="KW-0732">Signal</keyword>
<organism evidence="7 8">
    <name type="scientific">Bradyrhizobium canariense</name>
    <dbReference type="NCBI Taxonomy" id="255045"/>
    <lineage>
        <taxon>Bacteria</taxon>
        <taxon>Pseudomonadati</taxon>
        <taxon>Pseudomonadota</taxon>
        <taxon>Alphaproteobacteria</taxon>
        <taxon>Hyphomicrobiales</taxon>
        <taxon>Nitrobacteraceae</taxon>
        <taxon>Bradyrhizobium</taxon>
    </lineage>
</organism>
<dbReference type="SUPFAM" id="SSF53850">
    <property type="entry name" value="Periplasmic binding protein-like II"/>
    <property type="match status" value="1"/>
</dbReference>
<dbReference type="CDD" id="cd13589">
    <property type="entry name" value="PBP2_polyamine_RpCGA009"/>
    <property type="match status" value="1"/>
</dbReference>
<keyword evidence="3" id="KW-0813">Transport</keyword>
<evidence type="ECO:0000313" key="8">
    <source>
        <dbReference type="Proteomes" id="UP000193884"/>
    </source>
</evidence>
<comment type="caution">
    <text evidence="7">The sequence shown here is derived from an EMBL/GenBank/DDBJ whole genome shotgun (WGS) entry which is preliminary data.</text>
</comment>
<evidence type="ECO:0000256" key="6">
    <source>
        <dbReference type="SAM" id="SignalP"/>
    </source>
</evidence>